<accession>A0A9D5QEE5</accession>
<reference evidence="8" key="1">
    <citation type="submission" date="2019-11" db="EMBL/GenBank/DDBJ databases">
        <title>Microbial mats filling the niche in hypersaline microbial mats.</title>
        <authorList>
            <person name="Wong H.L."/>
            <person name="Macleod F.I."/>
            <person name="White R.A. III"/>
            <person name="Burns B.P."/>
        </authorList>
    </citation>
    <scope>NUCLEOTIDE SEQUENCE</scope>
    <source>
        <strain evidence="8">Bin_327</strain>
    </source>
</reference>
<dbReference type="PANTHER" id="PTHR32309">
    <property type="entry name" value="TYROSINE-PROTEIN KINASE"/>
    <property type="match status" value="1"/>
</dbReference>
<organism evidence="8 9">
    <name type="scientific">candidate division WOR-3 bacterium</name>
    <dbReference type="NCBI Taxonomy" id="2052148"/>
    <lineage>
        <taxon>Bacteria</taxon>
        <taxon>Bacteria division WOR-3</taxon>
    </lineage>
</organism>
<dbReference type="GO" id="GO:0005886">
    <property type="term" value="C:plasma membrane"/>
    <property type="evidence" value="ECO:0007669"/>
    <property type="project" value="UniProtKB-SubCell"/>
</dbReference>
<evidence type="ECO:0000256" key="3">
    <source>
        <dbReference type="ARBA" id="ARBA00022692"/>
    </source>
</evidence>
<evidence type="ECO:0000256" key="6">
    <source>
        <dbReference type="SAM" id="Phobius"/>
    </source>
</evidence>
<evidence type="ECO:0000256" key="5">
    <source>
        <dbReference type="ARBA" id="ARBA00023136"/>
    </source>
</evidence>
<keyword evidence="5 6" id="KW-0472">Membrane</keyword>
<feature type="domain" description="Polysaccharide chain length determinant N-terminal" evidence="7">
    <location>
        <begin position="5"/>
        <end position="102"/>
    </location>
</feature>
<proteinExistence type="predicted"/>
<keyword evidence="4 6" id="KW-1133">Transmembrane helix</keyword>
<feature type="transmembrane region" description="Helical" evidence="6">
    <location>
        <begin position="16"/>
        <end position="37"/>
    </location>
</feature>
<evidence type="ECO:0000259" key="7">
    <source>
        <dbReference type="Pfam" id="PF02706"/>
    </source>
</evidence>
<evidence type="ECO:0000256" key="2">
    <source>
        <dbReference type="ARBA" id="ARBA00022475"/>
    </source>
</evidence>
<feature type="non-terminal residue" evidence="8">
    <location>
        <position position="159"/>
    </location>
</feature>
<dbReference type="GO" id="GO:0004713">
    <property type="term" value="F:protein tyrosine kinase activity"/>
    <property type="evidence" value="ECO:0007669"/>
    <property type="project" value="TreeGrafter"/>
</dbReference>
<evidence type="ECO:0000313" key="9">
    <source>
        <dbReference type="Proteomes" id="UP000630660"/>
    </source>
</evidence>
<evidence type="ECO:0000313" key="8">
    <source>
        <dbReference type="EMBL" id="MBD3364965.1"/>
    </source>
</evidence>
<keyword evidence="2" id="KW-1003">Cell membrane</keyword>
<dbReference type="AlphaFoldDB" id="A0A9D5QEE5"/>
<keyword evidence="3 6" id="KW-0812">Transmembrane</keyword>
<dbReference type="EMBL" id="WJKJ01000239">
    <property type="protein sequence ID" value="MBD3364965.1"/>
    <property type="molecule type" value="Genomic_DNA"/>
</dbReference>
<dbReference type="InterPro" id="IPR050445">
    <property type="entry name" value="Bact_polysacc_biosynth/exp"/>
</dbReference>
<dbReference type="Proteomes" id="UP000630660">
    <property type="component" value="Unassembled WGS sequence"/>
</dbReference>
<comment type="subcellular location">
    <subcellularLocation>
        <location evidence="1">Cell membrane</location>
        <topology evidence="1">Multi-pass membrane protein</topology>
    </subcellularLocation>
</comment>
<dbReference type="InterPro" id="IPR003856">
    <property type="entry name" value="LPS_length_determ_N"/>
</dbReference>
<evidence type="ECO:0000256" key="1">
    <source>
        <dbReference type="ARBA" id="ARBA00004651"/>
    </source>
</evidence>
<dbReference type="PANTHER" id="PTHR32309:SF13">
    <property type="entry name" value="FERRIC ENTEROBACTIN TRANSPORT PROTEIN FEPE"/>
    <property type="match status" value="1"/>
</dbReference>
<sequence length="159" mass="17228">MKYSIVDLFVFIARRWWKMLVALAVFGGLGVGLAFILPKMYKAEVKLLPTAQETGLMGALSSIQSQLGISGLSIPGADPTTGAMLTYADILRSKTIQDYVIDSCSLMDRLDVETRSEAGAELSSMSAFELLMPEQIFIIEVVGRDNQVVADVANAYAKA</sequence>
<protein>
    <recommendedName>
        <fullName evidence="7">Polysaccharide chain length determinant N-terminal domain-containing protein</fullName>
    </recommendedName>
</protein>
<comment type="caution">
    <text evidence="8">The sequence shown here is derived from an EMBL/GenBank/DDBJ whole genome shotgun (WGS) entry which is preliminary data.</text>
</comment>
<gene>
    <name evidence="8" type="ORF">GF359_07095</name>
</gene>
<evidence type="ECO:0000256" key="4">
    <source>
        <dbReference type="ARBA" id="ARBA00022989"/>
    </source>
</evidence>
<dbReference type="Pfam" id="PF02706">
    <property type="entry name" value="Wzz"/>
    <property type="match status" value="1"/>
</dbReference>
<name>A0A9D5QEE5_UNCW3</name>